<comment type="similarity">
    <text evidence="1">Belongs to the 'phage' integrase family.</text>
</comment>
<reference evidence="7" key="1">
    <citation type="submission" date="2024-04" db="EMBL/GenBank/DDBJ databases">
        <title>Phylogenomic analyses of a clade within the roseobacter group suggest taxonomic reassignments of species of the genera Aestuariivita, Citreicella, Loktanella, Nautella, Pelagibaca, Ruegeria, Thalassobius, Thiobacimonas and Tropicibacter, and the proposal o.</title>
        <authorList>
            <person name="Jeon C.O."/>
        </authorList>
    </citation>
    <scope>NUCLEOTIDE SEQUENCE [LARGE SCALE GENOMIC DNA]</scope>
    <source>
        <strain evidence="7">SS1-5</strain>
        <plasmid evidence="7">pSS1-5</plasmid>
    </source>
</reference>
<evidence type="ECO:0000313" key="6">
    <source>
        <dbReference type="EMBL" id="WZU65704.1"/>
    </source>
</evidence>
<dbReference type="PANTHER" id="PTHR30349:SF41">
    <property type="entry name" value="INTEGRASE_RECOMBINASE PROTEIN MJ0367-RELATED"/>
    <property type="match status" value="1"/>
</dbReference>
<dbReference type="PROSITE" id="PS51898">
    <property type="entry name" value="TYR_RECOMBINASE"/>
    <property type="match status" value="1"/>
</dbReference>
<proteinExistence type="inferred from homology"/>
<evidence type="ECO:0000256" key="2">
    <source>
        <dbReference type="ARBA" id="ARBA00022908"/>
    </source>
</evidence>
<keyword evidence="4" id="KW-0233">DNA recombination</keyword>
<dbReference type="Proteomes" id="UP001470809">
    <property type="component" value="Plasmid pSS1-5"/>
</dbReference>
<evidence type="ECO:0000259" key="5">
    <source>
        <dbReference type="PROSITE" id="PS51898"/>
    </source>
</evidence>
<keyword evidence="2" id="KW-0229">DNA integration</keyword>
<feature type="domain" description="Tyr recombinase" evidence="5">
    <location>
        <begin position="100"/>
        <end position="304"/>
    </location>
</feature>
<keyword evidence="6" id="KW-0614">Plasmid</keyword>
<dbReference type="GO" id="GO:0006310">
    <property type="term" value="P:DNA recombination"/>
    <property type="evidence" value="ECO:0007669"/>
    <property type="project" value="UniProtKB-KW"/>
</dbReference>
<dbReference type="GO" id="GO:0015074">
    <property type="term" value="P:DNA integration"/>
    <property type="evidence" value="ECO:0007669"/>
    <property type="project" value="UniProtKB-KW"/>
</dbReference>
<dbReference type="InterPro" id="IPR013762">
    <property type="entry name" value="Integrase-like_cat_sf"/>
</dbReference>
<dbReference type="PANTHER" id="PTHR30349">
    <property type="entry name" value="PHAGE INTEGRASE-RELATED"/>
    <property type="match status" value="1"/>
</dbReference>
<dbReference type="AlphaFoldDB" id="A0AAN0M5X3"/>
<protein>
    <submittedName>
        <fullName evidence="6">Tyrosine-type recombinase/integrase</fullName>
    </submittedName>
</protein>
<evidence type="ECO:0000256" key="1">
    <source>
        <dbReference type="ARBA" id="ARBA00008857"/>
    </source>
</evidence>
<keyword evidence="7" id="KW-1185">Reference proteome</keyword>
<dbReference type="InterPro" id="IPR050090">
    <property type="entry name" value="Tyrosine_recombinase_XerCD"/>
</dbReference>
<geneLocation type="plasmid" evidence="6 7">
    <name>pSS1-5</name>
</geneLocation>
<dbReference type="KEGG" id="yrh:AABB31_00930"/>
<organism evidence="6 7">
    <name type="scientific">Yoonia rhodophyticola</name>
    <dbReference type="NCBI Taxonomy" id="3137370"/>
    <lineage>
        <taxon>Bacteria</taxon>
        <taxon>Pseudomonadati</taxon>
        <taxon>Pseudomonadota</taxon>
        <taxon>Alphaproteobacteria</taxon>
        <taxon>Rhodobacterales</taxon>
        <taxon>Paracoccaceae</taxon>
        <taxon>Yoonia</taxon>
    </lineage>
</organism>
<dbReference type="Pfam" id="PF00589">
    <property type="entry name" value="Phage_integrase"/>
    <property type="match status" value="1"/>
</dbReference>
<dbReference type="EMBL" id="CP151764">
    <property type="protein sequence ID" value="WZU65704.1"/>
    <property type="molecule type" value="Genomic_DNA"/>
</dbReference>
<evidence type="ECO:0000313" key="7">
    <source>
        <dbReference type="Proteomes" id="UP001470809"/>
    </source>
</evidence>
<accession>A0AAN0M5X3</accession>
<evidence type="ECO:0000256" key="4">
    <source>
        <dbReference type="ARBA" id="ARBA00023172"/>
    </source>
</evidence>
<sequence>MKTLSQRLDEYLALRRAMGFDLSFDERVLRKFVNYGDEIGEHLISTALFLDWKENYGSADDNTWSHRLGMVRRFAFWLAEHDGQTEIPSSQLVAGRYRRRVPYIYAPKQIADIVAEAGRLPSPYGLRAALWQTLFGLIAVTGMRVNEALSLNQHDVDLNRAVLVVRNSKNGGDRQLPFNKDTANRLASYAHLRDRLIEHQTQRFFIKEDGEPAGDCGARYNFAQVSRNVGLRSPQSFNRHGHGPRIHDLRHSFAVHTILDWFRDGRDIECEMYKLSTYLGHSEPKHTFWYIEAVPELMQLAAARAEQRVLEGAS</sequence>
<evidence type="ECO:0000256" key="3">
    <source>
        <dbReference type="ARBA" id="ARBA00023125"/>
    </source>
</evidence>
<dbReference type="Gene3D" id="1.10.443.10">
    <property type="entry name" value="Intergrase catalytic core"/>
    <property type="match status" value="1"/>
</dbReference>
<dbReference type="GO" id="GO:0003677">
    <property type="term" value="F:DNA binding"/>
    <property type="evidence" value="ECO:0007669"/>
    <property type="project" value="UniProtKB-KW"/>
</dbReference>
<dbReference type="InterPro" id="IPR002104">
    <property type="entry name" value="Integrase_catalytic"/>
</dbReference>
<dbReference type="InterPro" id="IPR011010">
    <property type="entry name" value="DNA_brk_join_enz"/>
</dbReference>
<keyword evidence="3" id="KW-0238">DNA-binding</keyword>
<dbReference type="SUPFAM" id="SSF56349">
    <property type="entry name" value="DNA breaking-rejoining enzymes"/>
    <property type="match status" value="1"/>
</dbReference>
<dbReference type="RefSeq" id="WP_342075042.1">
    <property type="nucleotide sequence ID" value="NZ_CP151764.2"/>
</dbReference>
<name>A0AAN0M5X3_9RHOB</name>
<gene>
    <name evidence="6" type="ORF">AABB31_00930</name>
</gene>
<reference evidence="6 7" key="2">
    <citation type="submission" date="2024-08" db="EMBL/GenBank/DDBJ databases">
        <title>Phylogenomic analyses of a clade within the roseobacter group suggest taxonomic reassignments of species of the genera Aestuariivita, Citreicella, Loktanella, Nautella, Pelagibaca, Ruegeria, Thalassobius, Thiobacimonas and Tropicibacter, and the proposal o.</title>
        <authorList>
            <person name="Jeon C.O."/>
        </authorList>
    </citation>
    <scope>NUCLEOTIDE SEQUENCE [LARGE SCALE GENOMIC DNA]</scope>
    <source>
        <strain evidence="6 7">SS1-5</strain>
        <plasmid evidence="6 7">pSS1-5</plasmid>
    </source>
</reference>